<gene>
    <name evidence="2" type="ORF">Sipo8835_29725</name>
</gene>
<evidence type="ECO:0000313" key="2">
    <source>
        <dbReference type="EMBL" id="TQE26495.1"/>
    </source>
</evidence>
<dbReference type="AlphaFoldDB" id="A0AAE9AYQ3"/>
<dbReference type="Proteomes" id="UP000318720">
    <property type="component" value="Unassembled WGS sequence"/>
</dbReference>
<feature type="region of interest" description="Disordered" evidence="1">
    <location>
        <begin position="22"/>
        <end position="50"/>
    </location>
</feature>
<name>A0AAE9AYQ3_9ACTN</name>
<sequence>MAPGGGAGRGGVSLTGACRVPLRPPVPPQRHDCPQLCGRGKLRDRPHATRSRRITRTPELLGGARRRRTARCGMGSAEPGAECAAACFCTRRRGAAAER</sequence>
<protein>
    <submittedName>
        <fullName evidence="2">Uncharacterized protein</fullName>
    </submittedName>
</protein>
<accession>A0AAE9AYQ3</accession>
<organism evidence="2 3">
    <name type="scientific">Streptomyces ipomoeae</name>
    <dbReference type="NCBI Taxonomy" id="103232"/>
    <lineage>
        <taxon>Bacteria</taxon>
        <taxon>Bacillati</taxon>
        <taxon>Actinomycetota</taxon>
        <taxon>Actinomycetes</taxon>
        <taxon>Kitasatosporales</taxon>
        <taxon>Streptomycetaceae</taxon>
        <taxon>Streptomyces</taxon>
    </lineage>
</organism>
<proteinExistence type="predicted"/>
<evidence type="ECO:0000256" key="1">
    <source>
        <dbReference type="SAM" id="MobiDB-lite"/>
    </source>
</evidence>
<reference evidence="2 3" key="1">
    <citation type="submission" date="2019-03" db="EMBL/GenBank/DDBJ databases">
        <title>Comparative genomic analyses of the sweetpotato soil rot pathogen, Streptomyces ipomoeae.</title>
        <authorList>
            <person name="Ruschel Soares N."/>
            <person name="Badger J.H."/>
            <person name="Huguet-Tapia J.C."/>
            <person name="Clark C.A."/>
            <person name="Pettis G.S."/>
        </authorList>
    </citation>
    <scope>NUCLEOTIDE SEQUENCE [LARGE SCALE GENOMIC DNA]</scope>
    <source>
        <strain evidence="2 3">88-35</strain>
    </source>
</reference>
<comment type="caution">
    <text evidence="2">The sequence shown here is derived from an EMBL/GenBank/DDBJ whole genome shotgun (WGS) entry which is preliminary data.</text>
</comment>
<dbReference type="EMBL" id="SPAZ01000237">
    <property type="protein sequence ID" value="TQE26495.1"/>
    <property type="molecule type" value="Genomic_DNA"/>
</dbReference>
<evidence type="ECO:0000313" key="3">
    <source>
        <dbReference type="Proteomes" id="UP000318720"/>
    </source>
</evidence>